<keyword evidence="1" id="KW-0240">DNA-directed RNA polymerase</keyword>
<proteinExistence type="predicted"/>
<protein>
    <submittedName>
        <fullName evidence="1">DNA-directed RNA polymerase III subunit RPC9</fullName>
    </submittedName>
</protein>
<reference evidence="1 2" key="1">
    <citation type="journal article" date="2019" name="Mol. Ecol. Resour.">
        <title>Improving Illumina assemblies with Hi-C and long reads: an example with the North African dromedary.</title>
        <authorList>
            <person name="Elbers J.P."/>
            <person name="Rogers M.F."/>
            <person name="Perelman P.L."/>
            <person name="Proskuryakova A.A."/>
            <person name="Serdyukova N.A."/>
            <person name="Johnson W.E."/>
            <person name="Horin P."/>
            <person name="Corander J."/>
            <person name="Murphy D."/>
            <person name="Burger P.A."/>
        </authorList>
    </citation>
    <scope>NUCLEOTIDE SEQUENCE [LARGE SCALE GENOMIC DNA]</scope>
    <source>
        <strain evidence="1">Drom800</strain>
        <tissue evidence="1">Blood</tissue>
    </source>
</reference>
<keyword evidence="2" id="KW-1185">Reference proteome</keyword>
<comment type="caution">
    <text evidence="1">The sequence shown here is derived from an EMBL/GenBank/DDBJ whole genome shotgun (WGS) entry which is preliminary data.</text>
</comment>
<name>A0A5N4CYV8_CAMDR</name>
<dbReference type="InterPro" id="IPR038324">
    <property type="entry name" value="Rpb4/RPC9_sf"/>
</dbReference>
<organism evidence="1 2">
    <name type="scientific">Camelus dromedarius</name>
    <name type="common">Dromedary</name>
    <name type="synonym">Arabian camel</name>
    <dbReference type="NCBI Taxonomy" id="9838"/>
    <lineage>
        <taxon>Eukaryota</taxon>
        <taxon>Metazoa</taxon>
        <taxon>Chordata</taxon>
        <taxon>Craniata</taxon>
        <taxon>Vertebrata</taxon>
        <taxon>Euteleostomi</taxon>
        <taxon>Mammalia</taxon>
        <taxon>Eutheria</taxon>
        <taxon>Laurasiatheria</taxon>
        <taxon>Artiodactyla</taxon>
        <taxon>Tylopoda</taxon>
        <taxon>Camelidae</taxon>
        <taxon>Camelus</taxon>
    </lineage>
</organism>
<evidence type="ECO:0000313" key="2">
    <source>
        <dbReference type="Proteomes" id="UP000299084"/>
    </source>
</evidence>
<sequence>MEVKDASSALLMESHKRTKAESLQLLNLRVPLTVEESEGRRAEEQVEALLQTVTSLLPAGPEADRKTAVMRLDGEDPA</sequence>
<gene>
    <name evidence="1" type="ORF">Cadr_000020051</name>
</gene>
<dbReference type="Proteomes" id="UP000299084">
    <property type="component" value="Unassembled WGS sequence"/>
</dbReference>
<accession>A0A5N4CYV8</accession>
<dbReference type="EMBL" id="JWIN03000017">
    <property type="protein sequence ID" value="KAB1264026.1"/>
    <property type="molecule type" value="Genomic_DNA"/>
</dbReference>
<keyword evidence="1" id="KW-0804">Transcription</keyword>
<dbReference type="Gene3D" id="1.20.1250.40">
    <property type="match status" value="1"/>
</dbReference>
<dbReference type="AlphaFoldDB" id="A0A5N4CYV8"/>
<dbReference type="GO" id="GO:0000428">
    <property type="term" value="C:DNA-directed RNA polymerase complex"/>
    <property type="evidence" value="ECO:0007669"/>
    <property type="project" value="UniProtKB-KW"/>
</dbReference>
<evidence type="ECO:0000313" key="1">
    <source>
        <dbReference type="EMBL" id="KAB1264026.1"/>
    </source>
</evidence>